<dbReference type="InterPro" id="IPR012674">
    <property type="entry name" value="Calycin"/>
</dbReference>
<dbReference type="SUPFAM" id="SSF50814">
    <property type="entry name" value="Lipocalins"/>
    <property type="match status" value="1"/>
</dbReference>
<dbReference type="Pfam" id="PF00061">
    <property type="entry name" value="Lipocalin"/>
    <property type="match status" value="1"/>
</dbReference>
<dbReference type="InterPro" id="IPR031259">
    <property type="entry name" value="ILBP"/>
</dbReference>
<dbReference type="AlphaFoldDB" id="A0A8C5A7Q2"/>
<dbReference type="InterPro" id="IPR000566">
    <property type="entry name" value="Lipocln_cytosolic_FA-bd_dom"/>
</dbReference>
<reference evidence="4" key="2">
    <citation type="submission" date="2025-09" db="UniProtKB">
        <authorList>
            <consortium name="Ensembl"/>
        </authorList>
    </citation>
    <scope>IDENTIFICATION</scope>
</reference>
<proteinExistence type="inferred from homology"/>
<protein>
    <recommendedName>
        <fullName evidence="3">Cytosolic fatty-acid binding proteins domain-containing protein</fullName>
    </recommendedName>
</protein>
<dbReference type="GeneTree" id="ENSGT00940000164547"/>
<organism evidence="4 5">
    <name type="scientific">Gadus morhua</name>
    <name type="common">Atlantic cod</name>
    <dbReference type="NCBI Taxonomy" id="8049"/>
    <lineage>
        <taxon>Eukaryota</taxon>
        <taxon>Metazoa</taxon>
        <taxon>Chordata</taxon>
        <taxon>Craniata</taxon>
        <taxon>Vertebrata</taxon>
        <taxon>Euteleostomi</taxon>
        <taxon>Actinopterygii</taxon>
        <taxon>Neopterygii</taxon>
        <taxon>Teleostei</taxon>
        <taxon>Neoteleostei</taxon>
        <taxon>Acanthomorphata</taxon>
        <taxon>Zeiogadaria</taxon>
        <taxon>Gadariae</taxon>
        <taxon>Gadiformes</taxon>
        <taxon>Gadoidei</taxon>
        <taxon>Gadidae</taxon>
        <taxon>Gadus</taxon>
    </lineage>
</organism>
<dbReference type="PRINTS" id="PR00178">
    <property type="entry name" value="FATTYACIDBP"/>
</dbReference>
<dbReference type="Ensembl" id="ENSGMOT00000027769.1">
    <property type="protein sequence ID" value="ENSGMOP00000027345.1"/>
    <property type="gene ID" value="ENSGMOG00000005606.2"/>
</dbReference>
<reference evidence="4" key="1">
    <citation type="submission" date="2025-08" db="UniProtKB">
        <authorList>
            <consortium name="Ensembl"/>
        </authorList>
    </citation>
    <scope>IDENTIFICATION</scope>
</reference>
<dbReference type="InterPro" id="IPR000463">
    <property type="entry name" value="Fatty_acid-bd"/>
</dbReference>
<evidence type="ECO:0000313" key="5">
    <source>
        <dbReference type="Proteomes" id="UP000694546"/>
    </source>
</evidence>
<sequence length="162" mass="18218">MVDQFVGTWKMSLSENFDEYMRAIGVGMASRQVGNVIKPKFIVSVAEGVISMKTQSTFKSTEIKFKLDEEFEERTADDRVTKVGSAGCIDPSLCFKRVCSCIMVTLLPADHRLVYQRKVGAETNVGRQEHDPGASTGEWQTHNGEHHRLSDVFGFYFTIPVF</sequence>
<dbReference type="Gene3D" id="2.40.128.20">
    <property type="match status" value="1"/>
</dbReference>
<keyword evidence="2" id="KW-0813">Transport</keyword>
<evidence type="ECO:0000256" key="1">
    <source>
        <dbReference type="ARBA" id="ARBA00008390"/>
    </source>
</evidence>
<evidence type="ECO:0000259" key="3">
    <source>
        <dbReference type="PROSITE" id="PS00214"/>
    </source>
</evidence>
<dbReference type="PROSITE" id="PS00214">
    <property type="entry name" value="FABP"/>
    <property type="match status" value="1"/>
</dbReference>
<name>A0A8C5A7Q2_GADMO</name>
<accession>A0A8C5A7Q2</accession>
<feature type="domain" description="Cytosolic fatty-acid binding proteins" evidence="3">
    <location>
        <begin position="7"/>
        <end position="24"/>
    </location>
</feature>
<evidence type="ECO:0000313" key="4">
    <source>
        <dbReference type="Ensembl" id="ENSGMOP00000027345.1"/>
    </source>
</evidence>
<dbReference type="PANTHER" id="PTHR11955">
    <property type="entry name" value="FATTY ACID BINDING PROTEIN"/>
    <property type="match status" value="1"/>
</dbReference>
<comment type="similarity">
    <text evidence="1 2">Belongs to the calycin superfamily. Fatty-acid binding protein (FABP) family.</text>
</comment>
<dbReference type="Proteomes" id="UP000694546">
    <property type="component" value="Chromosome 11"/>
</dbReference>
<evidence type="ECO:0000256" key="2">
    <source>
        <dbReference type="RuleBase" id="RU003696"/>
    </source>
</evidence>
<dbReference type="GO" id="GO:0008289">
    <property type="term" value="F:lipid binding"/>
    <property type="evidence" value="ECO:0007669"/>
    <property type="project" value="InterPro"/>
</dbReference>
<keyword evidence="5" id="KW-1185">Reference proteome</keyword>